<protein>
    <submittedName>
        <fullName evidence="1">Uncharacterized protein</fullName>
    </submittedName>
</protein>
<accession>A0A2G5VS52</accession>
<dbReference type="EMBL" id="PDUG01000001">
    <property type="protein sequence ID" value="PIC54396.1"/>
    <property type="molecule type" value="Genomic_DNA"/>
</dbReference>
<name>A0A2G5VS52_9PELO</name>
<comment type="caution">
    <text evidence="1">The sequence shown here is derived from an EMBL/GenBank/DDBJ whole genome shotgun (WGS) entry which is preliminary data.</text>
</comment>
<gene>
    <name evidence="1" type="primary">Cnig_chr_I.g3665</name>
    <name evidence="1" type="ORF">B9Z55_003665</name>
</gene>
<proteinExistence type="predicted"/>
<evidence type="ECO:0000313" key="2">
    <source>
        <dbReference type="Proteomes" id="UP000230233"/>
    </source>
</evidence>
<evidence type="ECO:0000313" key="1">
    <source>
        <dbReference type="EMBL" id="PIC54396.1"/>
    </source>
</evidence>
<organism evidence="1 2">
    <name type="scientific">Caenorhabditis nigoni</name>
    <dbReference type="NCBI Taxonomy" id="1611254"/>
    <lineage>
        <taxon>Eukaryota</taxon>
        <taxon>Metazoa</taxon>
        <taxon>Ecdysozoa</taxon>
        <taxon>Nematoda</taxon>
        <taxon>Chromadorea</taxon>
        <taxon>Rhabditida</taxon>
        <taxon>Rhabditina</taxon>
        <taxon>Rhabditomorpha</taxon>
        <taxon>Rhabditoidea</taxon>
        <taxon>Rhabditidae</taxon>
        <taxon>Peloderinae</taxon>
        <taxon>Caenorhabditis</taxon>
    </lineage>
</organism>
<reference evidence="2" key="1">
    <citation type="submission" date="2017-10" db="EMBL/GenBank/DDBJ databases">
        <title>Rapid genome shrinkage in a self-fertile nematode reveals novel sperm competition proteins.</title>
        <authorList>
            <person name="Yin D."/>
            <person name="Schwarz E.M."/>
            <person name="Thomas C.G."/>
            <person name="Felde R.L."/>
            <person name="Korf I.F."/>
            <person name="Cutter A.D."/>
            <person name="Schartner C.M."/>
            <person name="Ralston E.J."/>
            <person name="Meyer B.J."/>
            <person name="Haag E.S."/>
        </authorList>
    </citation>
    <scope>NUCLEOTIDE SEQUENCE [LARGE SCALE GENOMIC DNA]</scope>
    <source>
        <strain evidence="2">JU1422</strain>
    </source>
</reference>
<dbReference type="Proteomes" id="UP000230233">
    <property type="component" value="Chromosome I"/>
</dbReference>
<dbReference type="AlphaFoldDB" id="A0A2G5VS52"/>
<keyword evidence="2" id="KW-1185">Reference proteome</keyword>
<sequence>MCVCVSSKIEDSEVDPPVELAEDTVPTTVPVGRIVSLVEDVVAVPLRDSVDGRKMAFFLWPFLTRSTAAMGAGRSSLLSSCSFKLKFASHGSRLLRFNKS</sequence>